<protein>
    <submittedName>
        <fullName evidence="1">Uncharacterized protein</fullName>
    </submittedName>
</protein>
<reference evidence="1" key="1">
    <citation type="journal article" date="2017" name="Nature">
        <title>Asgard archaea illuminate the origin of eukaryotic cellular complexity.</title>
        <authorList>
            <person name="Zaremba-Niedzwiedzka K."/>
            <person name="Caceres E.F."/>
            <person name="Saw J.H."/>
            <person name="Backstrom D."/>
            <person name="Juzokaite L."/>
            <person name="Vancaester E."/>
            <person name="Seitz K.W."/>
            <person name="Anantharaman K."/>
            <person name="Starnawski P."/>
            <person name="Kjeldsen K.U."/>
            <person name="Scott M.B."/>
            <person name="Nunoura T."/>
            <person name="Banfield J.F."/>
            <person name="Schramm A."/>
            <person name="Baker B.J."/>
            <person name="Spang A."/>
            <person name="Ettema T.J.G."/>
        </authorList>
    </citation>
    <scope>NUCLEOTIDE SEQUENCE</scope>
    <source>
        <strain evidence="1">LCB_4</strain>
    </source>
</reference>
<proteinExistence type="predicted"/>
<dbReference type="KEGG" id="oyw:OdinLCB4_002835"/>
<dbReference type="AlphaFoldDB" id="A0AAF0D3M4"/>
<organism evidence="1 2">
    <name type="scientific">Odinarchaeota yellowstonii (strain LCB_4)</name>
    <dbReference type="NCBI Taxonomy" id="1841599"/>
    <lineage>
        <taxon>Archaea</taxon>
        <taxon>Promethearchaeati</taxon>
        <taxon>Candidatus Odinarchaeota</taxon>
        <taxon>Candidatus Odinarchaeia</taxon>
        <taxon>Candidatus Odinarchaeales</taxon>
        <taxon>Candidatus Odinarchaeaceae</taxon>
        <taxon>Candidatus Odinarchaeum</taxon>
    </lineage>
</organism>
<dbReference type="EMBL" id="CP091871">
    <property type="protein sequence ID" value="WEU40865.1"/>
    <property type="molecule type" value="Genomic_DNA"/>
</dbReference>
<evidence type="ECO:0000313" key="2">
    <source>
        <dbReference type="Proteomes" id="UP000186851"/>
    </source>
</evidence>
<evidence type="ECO:0000313" key="1">
    <source>
        <dbReference type="EMBL" id="WEU40865.1"/>
    </source>
</evidence>
<accession>A0AAF0D3M4</accession>
<reference evidence="1" key="2">
    <citation type="journal article" date="2022" name="Nat. Microbiol.">
        <title>A closed Candidatus Odinarchaeum chromosome exposes Asgard archaeal viruses.</title>
        <authorList>
            <person name="Tamarit D."/>
            <person name="Caceres E.F."/>
            <person name="Krupovic M."/>
            <person name="Nijland R."/>
            <person name="Eme L."/>
            <person name="Robinson N.P."/>
            <person name="Ettema T.J.G."/>
        </authorList>
    </citation>
    <scope>NUCLEOTIDE SEQUENCE</scope>
    <source>
        <strain evidence="1">LCB_4</strain>
    </source>
</reference>
<gene>
    <name evidence="1" type="ORF">OdinLCB4_002835</name>
</gene>
<dbReference type="Proteomes" id="UP000186851">
    <property type="component" value="Chromosome"/>
</dbReference>
<sequence>MTDFNLLDRKSSNNPRLWTLQELVDSREYSYTKLILEENGFRVYFSNKGEELKEDPLWNKRRVKSKNKQQCNIDKLKKGEKCSRLSSFELCQEHRKKFLTTHPVDWIGYFTPPSNILSILDETIHKKIDSEQILLVPMHSWIIERIIQFINNNPEYEKTVDDFMKDIQRNIPGKIPDSTSLQESLMSNKNGDAELDDIMKKAQDTIEKNFPADKFKGINVPICRFSIKNKTKAEKIKNNEEKFVSFEIPNLPVRIAAALIYLGMIAEEANRGDAWFRKQYHLGEPKRAGAHFAYSVYVLRKEGRMSVEQISRVLQIPPWE</sequence>
<name>A0AAF0D3M4_ODILC</name>